<reference evidence="1 2" key="1">
    <citation type="journal article" date="2018" name="J. Microbiol.">
        <title>Bacillus spongiae sp. nov., isolated from sponge of Jeju Island.</title>
        <authorList>
            <person name="Lee G.E."/>
            <person name="Im W.T."/>
            <person name="Park J.S."/>
        </authorList>
    </citation>
    <scope>NUCLEOTIDE SEQUENCE [LARGE SCALE GENOMIC DNA]</scope>
    <source>
        <strain evidence="1 2">135PIL107-10</strain>
    </source>
</reference>
<name>A0ABU8HEZ5_9BACI</name>
<sequence>MEKIKLQDLDQDKIDQLKASVKNNTYTDDDFKVLFEIFKKYDNDINLYQTKKICEFVQYLHAVRREDRLESVLIQFIENMVPQRSHNQLMANSFSYIIGA</sequence>
<accession>A0ABU8HEZ5</accession>
<gene>
    <name evidence="1" type="ORF">WAK64_11725</name>
</gene>
<protein>
    <recommendedName>
        <fullName evidence="3">Bacteriocin immunity protein</fullName>
    </recommendedName>
</protein>
<proteinExistence type="predicted"/>
<comment type="caution">
    <text evidence="1">The sequence shown here is derived from an EMBL/GenBank/DDBJ whole genome shotgun (WGS) entry which is preliminary data.</text>
</comment>
<evidence type="ECO:0000313" key="1">
    <source>
        <dbReference type="EMBL" id="MEI5907722.1"/>
    </source>
</evidence>
<dbReference type="Proteomes" id="UP001312865">
    <property type="component" value="Unassembled WGS sequence"/>
</dbReference>
<evidence type="ECO:0008006" key="3">
    <source>
        <dbReference type="Google" id="ProtNLM"/>
    </source>
</evidence>
<evidence type="ECO:0000313" key="2">
    <source>
        <dbReference type="Proteomes" id="UP001312865"/>
    </source>
</evidence>
<dbReference type="EMBL" id="JBBAXC010000009">
    <property type="protein sequence ID" value="MEI5907722.1"/>
    <property type="molecule type" value="Genomic_DNA"/>
</dbReference>
<organism evidence="1 2">
    <name type="scientific">Bacillus spongiae</name>
    <dbReference type="NCBI Taxonomy" id="2683610"/>
    <lineage>
        <taxon>Bacteria</taxon>
        <taxon>Bacillati</taxon>
        <taxon>Bacillota</taxon>
        <taxon>Bacilli</taxon>
        <taxon>Bacillales</taxon>
        <taxon>Bacillaceae</taxon>
        <taxon>Bacillus</taxon>
    </lineage>
</organism>
<dbReference type="RefSeq" id="WP_336587167.1">
    <property type="nucleotide sequence ID" value="NZ_JBBAXC010000009.1"/>
</dbReference>
<keyword evidence="2" id="KW-1185">Reference proteome</keyword>